<proteinExistence type="predicted"/>
<dbReference type="AlphaFoldDB" id="A0A176VXF3"/>
<feature type="transmembrane region" description="Helical" evidence="2">
    <location>
        <begin position="34"/>
        <end position="51"/>
    </location>
</feature>
<keyword evidence="2" id="KW-0812">Transmembrane</keyword>
<sequence>MNATESENASLSSLDAFSGTGIISLVLEAGLLDLIWAVGAMGILLGIWFSVDGLKRRQQRHLEYPQATDLSVEYQIRIDGDDFNLVPTELKTFAKEKIINIVGRHIKTTLAFFLLGLREPKALEQDETCQAQESISVSDRISLGSLTSERSEVDDLTPCQGDFQTIVPGNRREDSSNSSLATTDMSMDRNTDSRPLEASSAVTGEHIPKCQDATNEDGYPQDKIPYKSLPVEWCFPVARLCKSPTRRYSCMRSPKDLCDDNYVESDEMIELEFHNDGDKIKLIWIQKSMSSSNVRLRCWLIYLLNAFLSLTFSFMPRVD</sequence>
<evidence type="ECO:0000256" key="1">
    <source>
        <dbReference type="SAM" id="MobiDB-lite"/>
    </source>
</evidence>
<evidence type="ECO:0000313" key="4">
    <source>
        <dbReference type="Proteomes" id="UP000077202"/>
    </source>
</evidence>
<evidence type="ECO:0000256" key="2">
    <source>
        <dbReference type="SAM" id="Phobius"/>
    </source>
</evidence>
<feature type="compositionally biased region" description="Polar residues" evidence="1">
    <location>
        <begin position="176"/>
        <end position="185"/>
    </location>
</feature>
<organism evidence="3 4">
    <name type="scientific">Marchantia polymorpha subsp. ruderalis</name>
    <dbReference type="NCBI Taxonomy" id="1480154"/>
    <lineage>
        <taxon>Eukaryota</taxon>
        <taxon>Viridiplantae</taxon>
        <taxon>Streptophyta</taxon>
        <taxon>Embryophyta</taxon>
        <taxon>Marchantiophyta</taxon>
        <taxon>Marchantiopsida</taxon>
        <taxon>Marchantiidae</taxon>
        <taxon>Marchantiales</taxon>
        <taxon>Marchantiaceae</taxon>
        <taxon>Marchantia</taxon>
    </lineage>
</organism>
<name>A0A176VXF3_MARPO</name>
<reference evidence="3" key="1">
    <citation type="submission" date="2016-03" db="EMBL/GenBank/DDBJ databases">
        <title>Mechanisms controlling the formation of the plant cell surface in tip-growing cells are functionally conserved among land plants.</title>
        <authorList>
            <person name="Honkanen S."/>
            <person name="Jones V.A."/>
            <person name="Morieri G."/>
            <person name="Champion C."/>
            <person name="Hetherington A.J."/>
            <person name="Kelly S."/>
            <person name="Saint-Marcoux D."/>
            <person name="Proust H."/>
            <person name="Prescott H."/>
            <person name="Dolan L."/>
        </authorList>
    </citation>
    <scope>NUCLEOTIDE SEQUENCE [LARGE SCALE GENOMIC DNA]</scope>
    <source>
        <tissue evidence="3">Whole gametophyte</tissue>
    </source>
</reference>
<protein>
    <submittedName>
        <fullName evidence="3">Uncharacterized protein</fullName>
    </submittedName>
</protein>
<dbReference type="EMBL" id="LVLJ01002459">
    <property type="protein sequence ID" value="OAE24835.1"/>
    <property type="molecule type" value="Genomic_DNA"/>
</dbReference>
<dbReference type="Proteomes" id="UP000077202">
    <property type="component" value="Unassembled WGS sequence"/>
</dbReference>
<evidence type="ECO:0000313" key="3">
    <source>
        <dbReference type="EMBL" id="OAE24835.1"/>
    </source>
</evidence>
<keyword evidence="2" id="KW-1133">Transmembrane helix</keyword>
<keyword evidence="4" id="KW-1185">Reference proteome</keyword>
<comment type="caution">
    <text evidence="3">The sequence shown here is derived from an EMBL/GenBank/DDBJ whole genome shotgun (WGS) entry which is preliminary data.</text>
</comment>
<keyword evidence="2" id="KW-0472">Membrane</keyword>
<feature type="compositionally biased region" description="Basic and acidic residues" evidence="1">
    <location>
        <begin position="186"/>
        <end position="195"/>
    </location>
</feature>
<gene>
    <name evidence="3" type="ORF">AXG93_4242s1070</name>
</gene>
<feature type="region of interest" description="Disordered" evidence="1">
    <location>
        <begin position="152"/>
        <end position="221"/>
    </location>
</feature>
<accession>A0A176VXF3</accession>
<feature type="transmembrane region" description="Helical" evidence="2">
    <location>
        <begin position="296"/>
        <end position="315"/>
    </location>
</feature>